<protein>
    <submittedName>
        <fullName evidence="2">TatD family hydrolase</fullName>
    </submittedName>
</protein>
<keyword evidence="3" id="KW-1185">Reference proteome</keyword>
<proteinExistence type="predicted"/>
<gene>
    <name evidence="2" type="ORF">WMO62_08900</name>
</gene>
<dbReference type="GO" id="GO:0016787">
    <property type="term" value="F:hydrolase activity"/>
    <property type="evidence" value="ECO:0007669"/>
    <property type="project" value="UniProtKB-KW"/>
</dbReference>
<dbReference type="CDD" id="cd01310">
    <property type="entry name" value="TatD_DNAse"/>
    <property type="match status" value="1"/>
</dbReference>
<dbReference type="PANTHER" id="PTHR46124:SF2">
    <property type="entry name" value="D-AMINOACYL-TRNA DEACYLASE"/>
    <property type="match status" value="1"/>
</dbReference>
<name>A0ABV1I191_9FIRM</name>
<evidence type="ECO:0000256" key="1">
    <source>
        <dbReference type="ARBA" id="ARBA00022723"/>
    </source>
</evidence>
<keyword evidence="1" id="KW-0479">Metal-binding</keyword>
<dbReference type="SUPFAM" id="SSF51556">
    <property type="entry name" value="Metallo-dependent hydrolases"/>
    <property type="match status" value="1"/>
</dbReference>
<dbReference type="Pfam" id="PF01026">
    <property type="entry name" value="TatD_DNase"/>
    <property type="match status" value="1"/>
</dbReference>
<keyword evidence="2" id="KW-0378">Hydrolase</keyword>
<dbReference type="InterPro" id="IPR015991">
    <property type="entry name" value="TatD/YcfH-like"/>
</dbReference>
<sequence length="255" mass="29439">MIFDTHAHYDDEAFDEDRDEVLTSLRKRGVGTVVNVGASMEGSRRSVSLSEEYEFVYSAVGVHPDEVGELREEDMEWMREQLQKPKVVAVGEIGLDYYWDKEGHDLQKKWFLRQLKLAKELKKPVIIHSREAAADTMELLKANYHGEMPMVMHCYSYSPEMAREYRKMGLYLGIGGVLTFKNAKKLKETVLESPMEYLFLETDCPYLAPVPNRGKRNDSGMLRYVVQELAALKGITPEEVIRITEENARRFYGIQ</sequence>
<dbReference type="RefSeq" id="WP_349144475.1">
    <property type="nucleotide sequence ID" value="NZ_JBBMFC010000014.1"/>
</dbReference>
<dbReference type="PANTHER" id="PTHR46124">
    <property type="entry name" value="D-AMINOACYL-TRNA DEACYLASE"/>
    <property type="match status" value="1"/>
</dbReference>
<dbReference type="EMBL" id="JBBMFC010000014">
    <property type="protein sequence ID" value="MEQ2578955.1"/>
    <property type="molecule type" value="Genomic_DNA"/>
</dbReference>
<evidence type="ECO:0000313" key="2">
    <source>
        <dbReference type="EMBL" id="MEQ2578955.1"/>
    </source>
</evidence>
<accession>A0ABV1I191</accession>
<reference evidence="2 3" key="1">
    <citation type="submission" date="2024-03" db="EMBL/GenBank/DDBJ databases">
        <title>Human intestinal bacterial collection.</title>
        <authorList>
            <person name="Pauvert C."/>
            <person name="Hitch T.C.A."/>
            <person name="Clavel T."/>
        </authorList>
    </citation>
    <scope>NUCLEOTIDE SEQUENCE [LARGE SCALE GENOMIC DNA]</scope>
    <source>
        <strain evidence="2 3">CLA-AA-H78B</strain>
    </source>
</reference>
<dbReference type="Gene3D" id="3.20.20.140">
    <property type="entry name" value="Metal-dependent hydrolases"/>
    <property type="match status" value="1"/>
</dbReference>
<dbReference type="NCBIfam" id="TIGR00010">
    <property type="entry name" value="YchF/TatD family DNA exonuclease"/>
    <property type="match status" value="1"/>
</dbReference>
<dbReference type="InterPro" id="IPR032466">
    <property type="entry name" value="Metal_Hydrolase"/>
</dbReference>
<dbReference type="PIRSF" id="PIRSF005902">
    <property type="entry name" value="DNase_TatD"/>
    <property type="match status" value="1"/>
</dbReference>
<dbReference type="Proteomes" id="UP001470288">
    <property type="component" value="Unassembled WGS sequence"/>
</dbReference>
<evidence type="ECO:0000313" key="3">
    <source>
        <dbReference type="Proteomes" id="UP001470288"/>
    </source>
</evidence>
<dbReference type="InterPro" id="IPR001130">
    <property type="entry name" value="TatD-like"/>
</dbReference>
<comment type="caution">
    <text evidence="2">The sequence shown here is derived from an EMBL/GenBank/DDBJ whole genome shotgun (WGS) entry which is preliminary data.</text>
</comment>
<organism evidence="2 3">
    <name type="scientific">Hominiventricola aquisgranensis</name>
    <dbReference type="NCBI Taxonomy" id="3133164"/>
    <lineage>
        <taxon>Bacteria</taxon>
        <taxon>Bacillati</taxon>
        <taxon>Bacillota</taxon>
        <taxon>Clostridia</taxon>
        <taxon>Lachnospirales</taxon>
        <taxon>Lachnospiraceae</taxon>
        <taxon>Hominiventricola</taxon>
    </lineage>
</organism>